<dbReference type="EMBL" id="NSLY01000015">
    <property type="protein sequence ID" value="PDP60215.1"/>
    <property type="molecule type" value="Genomic_DNA"/>
</dbReference>
<name>A0A2A6EFM0_PREIN</name>
<dbReference type="PROSITE" id="PS51892">
    <property type="entry name" value="SUBTILASE"/>
    <property type="match status" value="1"/>
</dbReference>
<dbReference type="InterPro" id="IPR000209">
    <property type="entry name" value="Peptidase_S8/S53_dom"/>
</dbReference>
<dbReference type="AlphaFoldDB" id="A0A2A6EFM0"/>
<evidence type="ECO:0000313" key="7">
    <source>
        <dbReference type="EMBL" id="PDP60215.1"/>
    </source>
</evidence>
<dbReference type="GO" id="GO:0004252">
    <property type="term" value="F:serine-type endopeptidase activity"/>
    <property type="evidence" value="ECO:0007669"/>
    <property type="project" value="UniProtKB-UniRule"/>
</dbReference>
<evidence type="ECO:0000313" key="8">
    <source>
        <dbReference type="Proteomes" id="UP000219058"/>
    </source>
</evidence>
<evidence type="ECO:0000256" key="5">
    <source>
        <dbReference type="PROSITE-ProRule" id="PRU01240"/>
    </source>
</evidence>
<keyword evidence="2 5" id="KW-0378">Hydrolase</keyword>
<organism evidence="7 8">
    <name type="scientific">Prevotella intermedia</name>
    <dbReference type="NCBI Taxonomy" id="28131"/>
    <lineage>
        <taxon>Bacteria</taxon>
        <taxon>Pseudomonadati</taxon>
        <taxon>Bacteroidota</taxon>
        <taxon>Bacteroidia</taxon>
        <taxon>Bacteroidales</taxon>
        <taxon>Prevotellaceae</taxon>
        <taxon>Prevotella</taxon>
    </lineage>
</organism>
<feature type="active site" description="Charge relay system" evidence="4 5">
    <location>
        <position position="251"/>
    </location>
</feature>
<feature type="domain" description="Peptidase S8/S53" evidence="6">
    <location>
        <begin position="242"/>
        <end position="488"/>
    </location>
</feature>
<comment type="caution">
    <text evidence="7">The sequence shown here is derived from an EMBL/GenBank/DDBJ whole genome shotgun (WGS) entry which is preliminary data.</text>
</comment>
<reference evidence="7 8" key="1">
    <citation type="submission" date="2017-09" db="EMBL/GenBank/DDBJ databases">
        <title>Phase variable restriction modification systems are present in the genome sequences of periodontal pathogens Prevotella intermedia, Tannerella forsythia and Porphyromonas gingivalis.</title>
        <authorList>
            <person name="Haigh R.D."/>
            <person name="Crawford L."/>
            <person name="Ralph J."/>
            <person name="Wanford J."/>
            <person name="Vartoukian S.R."/>
            <person name="Hijazib K."/>
            <person name="Wade W."/>
            <person name="Oggioni M.R."/>
        </authorList>
    </citation>
    <scope>NUCLEOTIDE SEQUENCE [LARGE SCALE GENOMIC DNA]</scope>
    <source>
        <strain evidence="7 8">WW2834</strain>
    </source>
</reference>
<dbReference type="Gene3D" id="3.40.50.200">
    <property type="entry name" value="Peptidase S8/S53 domain"/>
    <property type="match status" value="1"/>
</dbReference>
<evidence type="ECO:0000256" key="4">
    <source>
        <dbReference type="PIRSR" id="PIRSR615500-1"/>
    </source>
</evidence>
<dbReference type="GO" id="GO:0016485">
    <property type="term" value="P:protein processing"/>
    <property type="evidence" value="ECO:0007669"/>
    <property type="project" value="TreeGrafter"/>
</dbReference>
<keyword evidence="3 5" id="KW-0720">Serine protease</keyword>
<feature type="active site" description="Charge relay system" evidence="4 5">
    <location>
        <position position="448"/>
    </location>
</feature>
<dbReference type="Pfam" id="PF00082">
    <property type="entry name" value="Peptidase_S8"/>
    <property type="match status" value="1"/>
</dbReference>
<dbReference type="PRINTS" id="PR00723">
    <property type="entry name" value="SUBTILISIN"/>
</dbReference>
<dbReference type="RefSeq" id="WP_097550196.1">
    <property type="nucleotide sequence ID" value="NZ_NSLY01000015.1"/>
</dbReference>
<evidence type="ECO:0000256" key="1">
    <source>
        <dbReference type="ARBA" id="ARBA00022670"/>
    </source>
</evidence>
<dbReference type="PANTHER" id="PTHR42884:SF14">
    <property type="entry name" value="NEUROENDOCRINE CONVERTASE 1"/>
    <property type="match status" value="1"/>
</dbReference>
<keyword evidence="1 5" id="KW-0645">Protease</keyword>
<dbReference type="SUPFAM" id="SSF52743">
    <property type="entry name" value="Subtilisin-like"/>
    <property type="match status" value="1"/>
</dbReference>
<sequence>MIARKNIQQINNLGMKKKIILSSLFLLLTFCTLVAQDFYYSGNSKIPLSVVSDKVAVISYKNPPVPHSTPLLLSSLGEVDRARYRLSVFQIENTSGNKTIPNVASVRNQFLQQDLIVMPCYKDNLGLELISTTDINVKLKTSADLAFLKGYAKENGLEFIGQDPFMPLWYMVAITPSSKGNVLDVANKMFETGRFASVTPDFAFDGNECAYDEHFTEQWGLYNFNNEGIDVGVCTAWNTSTGKGIKIAIVDCGVELTHDDLASNIYHLSYDSELNGPPSQQYGDHGSHCAGIAAAVKNNGVFIAGVAPDAKIMVASLPFSWGTVSRFGRCINWAWKNGADIISCSWRCSQSNLLEEAIDNALFKGRNGKGSIFIKSAGNAGLPISPGGSTISYPGNYRPEVLTVGSITDMGLRSSFSSIGESLDVVAPGSNILSTVPGNGLDVFSGTSMAAPHAAGVAALILQKNPSLSGEQVRNILKRSTRKVGDKSYNIITSLGSRNSHYGYGLIKADKALDITPASF</sequence>
<dbReference type="PANTHER" id="PTHR42884">
    <property type="entry name" value="PROPROTEIN CONVERTASE SUBTILISIN/KEXIN-RELATED"/>
    <property type="match status" value="1"/>
</dbReference>
<evidence type="ECO:0000256" key="3">
    <source>
        <dbReference type="ARBA" id="ARBA00022825"/>
    </source>
</evidence>
<dbReference type="GO" id="GO:0016020">
    <property type="term" value="C:membrane"/>
    <property type="evidence" value="ECO:0007669"/>
    <property type="project" value="TreeGrafter"/>
</dbReference>
<comment type="similarity">
    <text evidence="5">Belongs to the peptidase S8 family.</text>
</comment>
<gene>
    <name evidence="7" type="ORF">CLI71_06795</name>
</gene>
<feature type="active site" description="Charge relay system" evidence="4 5">
    <location>
        <position position="285"/>
    </location>
</feature>
<accession>A0A2A6EFM0</accession>
<evidence type="ECO:0000256" key="2">
    <source>
        <dbReference type="ARBA" id="ARBA00022801"/>
    </source>
</evidence>
<dbReference type="InterPro" id="IPR022398">
    <property type="entry name" value="Peptidase_S8_His-AS"/>
</dbReference>
<dbReference type="PROSITE" id="PS00138">
    <property type="entry name" value="SUBTILASE_SER"/>
    <property type="match status" value="1"/>
</dbReference>
<dbReference type="InterPro" id="IPR036852">
    <property type="entry name" value="Peptidase_S8/S53_dom_sf"/>
</dbReference>
<protein>
    <recommendedName>
        <fullName evidence="6">Peptidase S8/S53 domain-containing protein</fullName>
    </recommendedName>
</protein>
<dbReference type="InterPro" id="IPR015500">
    <property type="entry name" value="Peptidase_S8_subtilisin-rel"/>
</dbReference>
<dbReference type="PROSITE" id="PS00137">
    <property type="entry name" value="SUBTILASE_HIS"/>
    <property type="match status" value="1"/>
</dbReference>
<evidence type="ECO:0000259" key="6">
    <source>
        <dbReference type="Pfam" id="PF00082"/>
    </source>
</evidence>
<dbReference type="InterPro" id="IPR023828">
    <property type="entry name" value="Peptidase_S8_Ser-AS"/>
</dbReference>
<proteinExistence type="inferred from homology"/>
<dbReference type="Proteomes" id="UP000219058">
    <property type="component" value="Unassembled WGS sequence"/>
</dbReference>